<accession>G7UMZ8</accession>
<feature type="chain" id="PRO_5003504195" evidence="1">
    <location>
        <begin position="23"/>
        <end position="243"/>
    </location>
</feature>
<dbReference type="Proteomes" id="UP000005870">
    <property type="component" value="Chromosome"/>
</dbReference>
<proteinExistence type="predicted"/>
<dbReference type="STRING" id="1045855.DSC_03280"/>
<dbReference type="HOGENOM" id="CLU_1160738_0_0_6"/>
<dbReference type="RefSeq" id="WP_014159487.1">
    <property type="nucleotide sequence ID" value="NC_016147.2"/>
</dbReference>
<evidence type="ECO:0000313" key="3">
    <source>
        <dbReference type="Proteomes" id="UP000005870"/>
    </source>
</evidence>
<feature type="signal peptide" evidence="1">
    <location>
        <begin position="1"/>
        <end position="22"/>
    </location>
</feature>
<name>G7UMZ8_PSEUP</name>
<dbReference type="EMBL" id="CP003093">
    <property type="protein sequence ID" value="AER55309.1"/>
    <property type="molecule type" value="Genomic_DNA"/>
</dbReference>
<dbReference type="eggNOG" id="COG3064">
    <property type="taxonomic scope" value="Bacteria"/>
</dbReference>
<keyword evidence="3" id="KW-1185">Reference proteome</keyword>
<keyword evidence="1" id="KW-0732">Signal</keyword>
<dbReference type="OrthoDB" id="5948002at2"/>
<keyword evidence="2" id="KW-0449">Lipoprotein</keyword>
<gene>
    <name evidence="2" type="ordered locus">DSC_03280</name>
</gene>
<protein>
    <submittedName>
        <fullName evidence="2">Lipoprotein</fullName>
    </submittedName>
</protein>
<organism evidence="2 3">
    <name type="scientific">Pseudoxanthomonas spadix (strain BD-a59)</name>
    <dbReference type="NCBI Taxonomy" id="1045855"/>
    <lineage>
        <taxon>Bacteria</taxon>
        <taxon>Pseudomonadati</taxon>
        <taxon>Pseudomonadota</taxon>
        <taxon>Gammaproteobacteria</taxon>
        <taxon>Lysobacterales</taxon>
        <taxon>Lysobacteraceae</taxon>
        <taxon>Pseudoxanthomonas</taxon>
    </lineage>
</organism>
<dbReference type="KEGG" id="psd:DSC_03280"/>
<reference evidence="2 3" key="1">
    <citation type="journal article" date="2012" name="J. Bacteriol.">
        <title>Complete Genome Sequence of the BTEX-Degrading Bacterium Pseudoxanthomonas spadix BD-a59.</title>
        <authorList>
            <person name="Lee S.H."/>
            <person name="Jin H.M."/>
            <person name="Lee H.J."/>
            <person name="Kim J.M."/>
            <person name="Jeon C.O."/>
        </authorList>
    </citation>
    <scope>NUCLEOTIDE SEQUENCE [LARGE SCALE GENOMIC DNA]</scope>
    <source>
        <strain evidence="2 3">BD-a59</strain>
    </source>
</reference>
<evidence type="ECO:0000256" key="1">
    <source>
        <dbReference type="SAM" id="SignalP"/>
    </source>
</evidence>
<dbReference type="AlphaFoldDB" id="G7UMZ8"/>
<evidence type="ECO:0000313" key="2">
    <source>
        <dbReference type="EMBL" id="AER55309.1"/>
    </source>
</evidence>
<sequence>MKRILSGALCALALLGCTDRQAQLQEQAARQAAAKAQAADTLAGQFEAAYAAGNWDLARVHGSALLQQYPDTAAAQKIQVHYQEAKAKAEQAREARRLAGLWTYNQVMIGQGAQVSAAIMSRAPLDTDGSGKQQRVQLVFRDHPEWKRSAYLVLKAGDFPCLQGCKVKVSVDDGKPRAMDAWRPDTDEAIALFITDHKALWKLAAHARTLKIEFPVKAGGSRTAAFDTGGLDPAQMPGWDAGA</sequence>
<dbReference type="PROSITE" id="PS51257">
    <property type="entry name" value="PROKAR_LIPOPROTEIN"/>
    <property type="match status" value="1"/>
</dbReference>